<evidence type="ECO:0000313" key="2">
    <source>
        <dbReference type="Proteomes" id="UP000284794"/>
    </source>
</evidence>
<organism evidence="1 2">
    <name type="scientific">Lachnospira eligens</name>
    <dbReference type="NCBI Taxonomy" id="39485"/>
    <lineage>
        <taxon>Bacteria</taxon>
        <taxon>Bacillati</taxon>
        <taxon>Bacillota</taxon>
        <taxon>Clostridia</taxon>
        <taxon>Lachnospirales</taxon>
        <taxon>Lachnospiraceae</taxon>
        <taxon>Lachnospira</taxon>
    </lineage>
</organism>
<protein>
    <submittedName>
        <fullName evidence="1">Uncharacterized protein</fullName>
    </submittedName>
</protein>
<dbReference type="Proteomes" id="UP000284794">
    <property type="component" value="Unassembled WGS sequence"/>
</dbReference>
<accession>A0A414DGZ4</accession>
<comment type="caution">
    <text evidence="1">The sequence shown here is derived from an EMBL/GenBank/DDBJ whole genome shotgun (WGS) entry which is preliminary data.</text>
</comment>
<gene>
    <name evidence="1" type="ORF">DW811_05170</name>
</gene>
<name>A0A414DGZ4_9FIRM</name>
<proteinExistence type="predicted"/>
<evidence type="ECO:0000313" key="1">
    <source>
        <dbReference type="EMBL" id="RHD09903.1"/>
    </source>
</evidence>
<sequence length="87" mass="10868">MIYIYIEIQKPNRFKDFLHKIYDRLEDLIFAIIQKIPEKYIPSFLMNWMEHYTNKRLSELQSQIIRKRWQTIELEKAVDKIHNKQQD</sequence>
<reference evidence="1 2" key="1">
    <citation type="submission" date="2018-08" db="EMBL/GenBank/DDBJ databases">
        <title>A genome reference for cultivated species of the human gut microbiota.</title>
        <authorList>
            <person name="Zou Y."/>
            <person name="Xue W."/>
            <person name="Luo G."/>
        </authorList>
    </citation>
    <scope>NUCLEOTIDE SEQUENCE [LARGE SCALE GENOMIC DNA]</scope>
    <source>
        <strain evidence="1 2">AM32-2AC</strain>
    </source>
</reference>
<dbReference type="AlphaFoldDB" id="A0A414DGZ4"/>
<dbReference type="EMBL" id="QSIS01000004">
    <property type="protein sequence ID" value="RHD09903.1"/>
    <property type="molecule type" value="Genomic_DNA"/>
</dbReference>